<dbReference type="InterPro" id="IPR049948">
    <property type="entry name" value="Cu_Am_ox_TPQ-bd"/>
</dbReference>
<evidence type="ECO:0000313" key="13">
    <source>
        <dbReference type="Proteomes" id="UP000000390"/>
    </source>
</evidence>
<dbReference type="GO" id="GO:0008131">
    <property type="term" value="F:primary methylamine oxidase activity"/>
    <property type="evidence" value="ECO:0007669"/>
    <property type="project" value="InterPro"/>
</dbReference>
<dbReference type="InterPro" id="IPR015802">
    <property type="entry name" value="Cu_amine_oxidase_N3"/>
</dbReference>
<dbReference type="GO" id="GO:0048038">
    <property type="term" value="F:quinone binding"/>
    <property type="evidence" value="ECO:0007669"/>
    <property type="project" value="InterPro"/>
</dbReference>
<dbReference type="GeneID" id="9421511"/>
<dbReference type="Pfam" id="PF02728">
    <property type="entry name" value="Cu_amine_oxidN3"/>
    <property type="match status" value="1"/>
</dbReference>
<keyword evidence="2 6" id="KW-0479">Metal-binding</keyword>
<dbReference type="Pfam" id="PF01179">
    <property type="entry name" value="Cu_amine_oxid"/>
    <property type="match status" value="1"/>
</dbReference>
<dbReference type="PROSITE" id="PS01164">
    <property type="entry name" value="COPPER_AMINE_OXID_1"/>
    <property type="match status" value="1"/>
</dbReference>
<reference evidence="11 13" key="1">
    <citation type="journal article" date="2010" name="J. Bacteriol.">
        <title>Complete genome sequence of Halalkalicoccus jeotgali B3(T), an extremely halophilic archaeon.</title>
        <authorList>
            <person name="Roh S.W."/>
            <person name="Nam Y.D."/>
            <person name="Nam S.H."/>
            <person name="Choi S.H."/>
            <person name="Park H.S."/>
            <person name="Bae J.W."/>
        </authorList>
    </citation>
    <scope>NUCLEOTIDE SEQUENCE [LARGE SCALE GENOMIC DNA]</scope>
    <source>
        <strain evidence="11">B3</strain>
        <strain evidence="13">DSM 18796 / CECT 7217 / JCM 14584 / KCTC 4019 / B3</strain>
        <plasmid evidence="13">2</plasmid>
    </source>
</reference>
<evidence type="ECO:0000256" key="5">
    <source>
        <dbReference type="ARBA" id="ARBA00023008"/>
    </source>
</evidence>
<comment type="similarity">
    <text evidence="1 6">Belongs to the copper/topaquinone oxidase family.</text>
</comment>
<dbReference type="OrthoDB" id="296432at2157"/>
<comment type="cofactor">
    <cofactor evidence="6">
        <name>Cu cation</name>
        <dbReference type="ChEBI" id="CHEBI:23378"/>
    </cofactor>
    <text evidence="6">Contains 1 topaquinone per subunit.</text>
</comment>
<dbReference type="AlphaFoldDB" id="D8JCF7"/>
<feature type="region of interest" description="Disordered" evidence="7">
    <location>
        <begin position="636"/>
        <end position="660"/>
    </location>
</feature>
<evidence type="ECO:0000259" key="8">
    <source>
        <dbReference type="Pfam" id="PF01179"/>
    </source>
</evidence>
<geneLocation type="plasmid" evidence="11 13">
    <name>2</name>
</geneLocation>
<dbReference type="Gene3D" id="3.10.450.40">
    <property type="match status" value="2"/>
</dbReference>
<dbReference type="SUPFAM" id="SSF54416">
    <property type="entry name" value="Amine oxidase N-terminal region"/>
    <property type="match status" value="2"/>
</dbReference>
<feature type="domain" description="Copper amine oxidase N3-terminal" evidence="9">
    <location>
        <begin position="104"/>
        <end position="199"/>
    </location>
</feature>
<gene>
    <name evidence="11" type="primary">tynA</name>
    <name evidence="11" type="ordered locus">HacjB3_18623</name>
    <name evidence="12" type="ORF">C497_00800</name>
</gene>
<evidence type="ECO:0000256" key="6">
    <source>
        <dbReference type="RuleBase" id="RU000672"/>
    </source>
</evidence>
<dbReference type="HOGENOM" id="CLU_011500_3_2_2"/>
<evidence type="ECO:0000256" key="1">
    <source>
        <dbReference type="ARBA" id="ARBA00007983"/>
    </source>
</evidence>
<keyword evidence="14" id="KW-1185">Reference proteome</keyword>
<dbReference type="Gene3D" id="2.70.98.20">
    <property type="entry name" value="Copper amine oxidase, catalytic domain"/>
    <property type="match status" value="1"/>
</dbReference>
<evidence type="ECO:0000256" key="4">
    <source>
        <dbReference type="ARBA" id="ARBA00023002"/>
    </source>
</evidence>
<protein>
    <recommendedName>
        <fullName evidence="6">Amine oxidase</fullName>
        <ecNumber evidence="6">1.4.3.-</ecNumber>
    </recommendedName>
</protein>
<dbReference type="InterPro" id="IPR015798">
    <property type="entry name" value="Cu_amine_oxidase_C"/>
</dbReference>
<evidence type="ECO:0000256" key="2">
    <source>
        <dbReference type="ARBA" id="ARBA00022723"/>
    </source>
</evidence>
<dbReference type="NCBIfam" id="NF008559">
    <property type="entry name" value="PRK11504.1"/>
    <property type="match status" value="1"/>
</dbReference>
<dbReference type="InterPro" id="IPR054157">
    <property type="entry name" value="AGAO-like_N2"/>
</dbReference>
<feature type="domain" description="AGAO-like N2" evidence="10">
    <location>
        <begin position="17"/>
        <end position="91"/>
    </location>
</feature>
<dbReference type="RefSeq" id="WP_008413752.1">
    <property type="nucleotide sequence ID" value="NC_014299.1"/>
</dbReference>
<evidence type="ECO:0000256" key="7">
    <source>
        <dbReference type="SAM" id="MobiDB-lite"/>
    </source>
</evidence>
<dbReference type="KEGG" id="hje:HacjB3_18623"/>
<dbReference type="GO" id="GO:0009308">
    <property type="term" value="P:amine metabolic process"/>
    <property type="evidence" value="ECO:0007669"/>
    <property type="project" value="UniProtKB-UniRule"/>
</dbReference>
<sequence length="660" mass="75373">MAQVETPTVEHPLDPLTEAEINSTTEILQESQKIGSTFGFYSYQPVEPSKEEVEAWDGGSVDRDVLVALRDFQEKTTYEATVSLPDSEVTSWERLPDAQPHIPGEDIFEAEEAVRQSEEWQEAAKKRGVENFDLAIVDPWPINSSEFVPDGLEGRRLARGLSWIAESKEDNAYARPIEGVHAFVDLDEMEVVEVVDNGVVDEDSPLPPEDANYKPDLIDTRDDREHLDVIQPEGTSWEVDGREVEWQGWKFRVGWTDREGLVLHNIRFDDDGDTRKILHRASTSAMAVPYGDVDPNHNWKNAFDISEFNVGRMVNSLTEGCDCLGEMYYFDAVTNDRDGNVLEIPNAICMHEEDDGLLWKHTEWRQEDQTEVRRRRRLVVSQIATVYNYDYAFYWYFYQDGRIEAEMRLTGIDSNGVVPQGTTADDTDGFYEVVAPQVKTSIHQHHFNFRLDFDVDGETNSAFEIHNEPVDDIAWTHEESDNTGGQGWYADETLLETEQEARMDIDPLRDRYWKIVNPNETNSYGYNTGYTLHPATNVASPMQSGSPAQRRAGFLENNFWVTPYNEDEMFADGDYPNQNDNPHGLREWTKADRNIEQEDLVAWYTLGVNHRTRPEDWPVLPVEIASFEIAPEGFFDENPSVHVPPEPDACGSESTSADDD</sequence>
<dbReference type="SUPFAM" id="SSF49998">
    <property type="entry name" value="Amine oxidase catalytic domain"/>
    <property type="match status" value="1"/>
</dbReference>
<organism evidence="11 13">
    <name type="scientific">Halalkalicoccus jeotgali (strain DSM 18796 / CECT 7217 / JCM 14584 / KCTC 4019 / B3)</name>
    <dbReference type="NCBI Taxonomy" id="795797"/>
    <lineage>
        <taxon>Archaea</taxon>
        <taxon>Methanobacteriati</taxon>
        <taxon>Methanobacteriota</taxon>
        <taxon>Stenosarchaea group</taxon>
        <taxon>Halobacteria</taxon>
        <taxon>Halobacteriales</taxon>
        <taxon>Halococcaceae</taxon>
        <taxon>Halalkalicoccus</taxon>
    </lineage>
</organism>
<keyword evidence="4 6" id="KW-0560">Oxidoreductase</keyword>
<dbReference type="InterPro" id="IPR000269">
    <property type="entry name" value="Cu_amine_oxidase"/>
</dbReference>
<feature type="domain" description="Copper amine oxidase catalytic" evidence="8">
    <location>
        <begin position="228"/>
        <end position="641"/>
    </location>
</feature>
<comment type="PTM">
    <text evidence="6">Topaquinone (TPQ) is generated by copper-dependent autoxidation of a specific tyrosyl residue.</text>
</comment>
<dbReference type="EC" id="1.4.3.-" evidence="6"/>
<name>D8JCF7_HALJB</name>
<evidence type="ECO:0000313" key="14">
    <source>
        <dbReference type="Proteomes" id="UP000011645"/>
    </source>
</evidence>
<keyword evidence="3 6" id="KW-0801">TPQ</keyword>
<dbReference type="PANTHER" id="PTHR10638">
    <property type="entry name" value="COPPER AMINE OXIDASE"/>
    <property type="match status" value="1"/>
</dbReference>
<dbReference type="eggNOG" id="arCOG07267">
    <property type="taxonomic scope" value="Archaea"/>
</dbReference>
<dbReference type="EMBL" id="AOHV01000003">
    <property type="protein sequence ID" value="ELY41567.1"/>
    <property type="molecule type" value="Genomic_DNA"/>
</dbReference>
<evidence type="ECO:0000256" key="3">
    <source>
        <dbReference type="ARBA" id="ARBA00022772"/>
    </source>
</evidence>
<evidence type="ECO:0000313" key="12">
    <source>
        <dbReference type="EMBL" id="ELY41567.1"/>
    </source>
</evidence>
<keyword evidence="11" id="KW-0614">Plasmid</keyword>
<dbReference type="Pfam" id="PF21994">
    <property type="entry name" value="AGAO-like_N2"/>
    <property type="match status" value="1"/>
</dbReference>
<evidence type="ECO:0000259" key="10">
    <source>
        <dbReference type="Pfam" id="PF21994"/>
    </source>
</evidence>
<evidence type="ECO:0000259" key="9">
    <source>
        <dbReference type="Pfam" id="PF02728"/>
    </source>
</evidence>
<dbReference type="GO" id="GO:0005507">
    <property type="term" value="F:copper ion binding"/>
    <property type="evidence" value="ECO:0007669"/>
    <property type="project" value="InterPro"/>
</dbReference>
<dbReference type="InterPro" id="IPR036460">
    <property type="entry name" value="Cu_amine_oxidase_C_sf"/>
</dbReference>
<dbReference type="Proteomes" id="UP000000390">
    <property type="component" value="Plasmid 2"/>
</dbReference>
<reference evidence="12 14" key="2">
    <citation type="journal article" date="2014" name="PLoS Genet.">
        <title>Phylogenetically driven sequencing of extremely halophilic archaea reveals strategies for static and dynamic osmo-response.</title>
        <authorList>
            <person name="Becker E.A."/>
            <person name="Seitzer P.M."/>
            <person name="Tritt A."/>
            <person name="Larsen D."/>
            <person name="Krusor M."/>
            <person name="Yao A.I."/>
            <person name="Wu D."/>
            <person name="Madern D."/>
            <person name="Eisen J.A."/>
            <person name="Darling A.E."/>
            <person name="Facciotti M.T."/>
        </authorList>
    </citation>
    <scope>NUCLEOTIDE SEQUENCE [LARGE SCALE GENOMIC DNA]</scope>
    <source>
        <strain evidence="12">B3</strain>
        <strain evidence="14">DSM 18796 / CECT 7217 / JCM 14584 / KCTC 4019 / B3</strain>
    </source>
</reference>
<proteinExistence type="inferred from homology"/>
<dbReference type="Proteomes" id="UP000011645">
    <property type="component" value="Unassembled WGS sequence"/>
</dbReference>
<dbReference type="EMBL" id="CP002064">
    <property type="protein sequence ID" value="ADJ17064.1"/>
    <property type="molecule type" value="Genomic_DNA"/>
</dbReference>
<evidence type="ECO:0000313" key="11">
    <source>
        <dbReference type="EMBL" id="ADJ17064.1"/>
    </source>
</evidence>
<dbReference type="InterPro" id="IPR016182">
    <property type="entry name" value="Cu_amine_oxidase_N-reg"/>
</dbReference>
<keyword evidence="5 6" id="KW-0186">Copper</keyword>
<dbReference type="PATRIC" id="fig|795797.18.peg.3613"/>
<accession>D8JCF7</accession>